<evidence type="ECO:0000313" key="5">
    <source>
        <dbReference type="Proteomes" id="UP000595140"/>
    </source>
</evidence>
<dbReference type="PROSITE" id="PS51375">
    <property type="entry name" value="PPR"/>
    <property type="match status" value="4"/>
</dbReference>
<dbReference type="Pfam" id="PF01535">
    <property type="entry name" value="PPR"/>
    <property type="match status" value="5"/>
</dbReference>
<dbReference type="InterPro" id="IPR050667">
    <property type="entry name" value="PPR-containing_protein"/>
</dbReference>
<feature type="repeat" description="PPR" evidence="3">
    <location>
        <begin position="330"/>
        <end position="364"/>
    </location>
</feature>
<evidence type="ECO:0000256" key="1">
    <source>
        <dbReference type="ARBA" id="ARBA00007626"/>
    </source>
</evidence>
<dbReference type="Gene3D" id="1.25.40.10">
    <property type="entry name" value="Tetratricopeptide repeat domain"/>
    <property type="match status" value="3"/>
</dbReference>
<organism evidence="4 5">
    <name type="scientific">Cuscuta campestris</name>
    <dbReference type="NCBI Taxonomy" id="132261"/>
    <lineage>
        <taxon>Eukaryota</taxon>
        <taxon>Viridiplantae</taxon>
        <taxon>Streptophyta</taxon>
        <taxon>Embryophyta</taxon>
        <taxon>Tracheophyta</taxon>
        <taxon>Spermatophyta</taxon>
        <taxon>Magnoliopsida</taxon>
        <taxon>eudicotyledons</taxon>
        <taxon>Gunneridae</taxon>
        <taxon>Pentapetalae</taxon>
        <taxon>asterids</taxon>
        <taxon>lamiids</taxon>
        <taxon>Solanales</taxon>
        <taxon>Convolvulaceae</taxon>
        <taxon>Cuscuteae</taxon>
        <taxon>Cuscuta</taxon>
        <taxon>Cuscuta subgen. Grammica</taxon>
        <taxon>Cuscuta sect. Cleistogrammica</taxon>
    </lineage>
</organism>
<gene>
    <name evidence="4" type="ORF">CCAM_LOCUS32150</name>
</gene>
<comment type="similarity">
    <text evidence="1">Belongs to the PPR family. P subfamily.</text>
</comment>
<evidence type="ECO:0000313" key="4">
    <source>
        <dbReference type="EMBL" id="VFQ90374.1"/>
    </source>
</evidence>
<protein>
    <recommendedName>
        <fullName evidence="6">Pentacotripeptide-repeat region of PRORP domain-containing protein</fullName>
    </recommendedName>
</protein>
<dbReference type="PANTHER" id="PTHR47939:SF13">
    <property type="entry name" value="OS03G0201400 PROTEIN"/>
    <property type="match status" value="1"/>
</dbReference>
<keyword evidence="5" id="KW-1185">Reference proteome</keyword>
<feature type="repeat" description="PPR" evidence="3">
    <location>
        <begin position="109"/>
        <end position="143"/>
    </location>
</feature>
<evidence type="ECO:0000256" key="3">
    <source>
        <dbReference type="PROSITE-ProRule" id="PRU00708"/>
    </source>
</evidence>
<feature type="repeat" description="PPR" evidence="3">
    <location>
        <begin position="179"/>
        <end position="213"/>
    </location>
</feature>
<dbReference type="EMBL" id="OOIL02004057">
    <property type="protein sequence ID" value="VFQ90374.1"/>
    <property type="molecule type" value="Genomic_DNA"/>
</dbReference>
<reference evidence="4 5" key="1">
    <citation type="submission" date="2018-04" db="EMBL/GenBank/DDBJ databases">
        <authorList>
            <person name="Vogel A."/>
        </authorList>
    </citation>
    <scope>NUCLEOTIDE SEQUENCE [LARGE SCALE GENOMIC DNA]</scope>
</reference>
<dbReference type="Proteomes" id="UP000595140">
    <property type="component" value="Unassembled WGS sequence"/>
</dbReference>
<sequence>MGRTVPQGHIYGSVVRLLCADGKVQDARNLVKKGLTLGIKPSNLVLNAMVTAYCEKRDYDDILSFFVEVRCIPGVHVANKIIHSLCTYLGSQCANSFRLRLEELGFCSNEITLGILIGWSCREGKIKDAFIYFNEILSRRLKPQGYSYDALLSGLFKQGMWKHSQEILYEMKETTDGLQLSTFMVLLAGLCKARQFEEVKAVVFEMADCGFIQTKPLEDPLSKVFTVLGLCPTAVKIRRDSELGYSEAEFYDNLGNGLYLDTDLEKYEAAMTKVLDDAMLPDFKSQILKSIQSKSIKETVITVGNMVNWGQELCLPMFSTLVKDRGYNPDRMSYDLLVCSFCKEKKFSKALLICETMLAKNFTLPLEASVLLIQWLCRNGNIGKAASQVLHRMQQDGYEPDFNTHWALICNLSSSSGKNKSEGFLSRFLSDVGFSRNNPNAKKG</sequence>
<accession>A0A484MR45</accession>
<keyword evidence="2" id="KW-0677">Repeat</keyword>
<dbReference type="OrthoDB" id="773543at2759"/>
<feature type="repeat" description="PPR" evidence="3">
    <location>
        <begin position="365"/>
        <end position="400"/>
    </location>
</feature>
<dbReference type="PANTHER" id="PTHR47939">
    <property type="entry name" value="MEMBRANE-ASSOCIATED SALT-INDUCIBLE PROTEIN-LIKE"/>
    <property type="match status" value="1"/>
</dbReference>
<dbReference type="InterPro" id="IPR002885">
    <property type="entry name" value="PPR_rpt"/>
</dbReference>
<evidence type="ECO:0008006" key="6">
    <source>
        <dbReference type="Google" id="ProtNLM"/>
    </source>
</evidence>
<name>A0A484MR45_9ASTE</name>
<dbReference type="NCBIfam" id="TIGR00756">
    <property type="entry name" value="PPR"/>
    <property type="match status" value="3"/>
</dbReference>
<evidence type="ECO:0000256" key="2">
    <source>
        <dbReference type="ARBA" id="ARBA00022737"/>
    </source>
</evidence>
<dbReference type="AlphaFoldDB" id="A0A484MR45"/>
<dbReference type="InterPro" id="IPR011990">
    <property type="entry name" value="TPR-like_helical_dom_sf"/>
</dbReference>
<proteinExistence type="inferred from homology"/>